<organism evidence="1 2">
    <name type="scientific">Nitrosospira multiformis (strain ATCC 25196 / NCIMB 11849 / C 71)</name>
    <dbReference type="NCBI Taxonomy" id="323848"/>
    <lineage>
        <taxon>Bacteria</taxon>
        <taxon>Pseudomonadati</taxon>
        <taxon>Pseudomonadota</taxon>
        <taxon>Betaproteobacteria</taxon>
        <taxon>Nitrosomonadales</taxon>
        <taxon>Nitrosomonadaceae</taxon>
        <taxon>Nitrosospira</taxon>
    </lineage>
</organism>
<reference evidence="1 2" key="1">
    <citation type="submission" date="2016-10" db="EMBL/GenBank/DDBJ databases">
        <authorList>
            <person name="de Groot N.N."/>
        </authorList>
    </citation>
    <scope>NUCLEOTIDE SEQUENCE [LARGE SCALE GENOMIC DNA]</scope>
    <source>
        <strain evidence="1 2">Nl13</strain>
    </source>
</reference>
<evidence type="ECO:0000313" key="1">
    <source>
        <dbReference type="EMBL" id="SEF39126.1"/>
    </source>
</evidence>
<dbReference type="AlphaFoldDB" id="A0A1H5RL96"/>
<gene>
    <name evidence="1" type="ORF">SAMN05216403_10144</name>
</gene>
<dbReference type="EMBL" id="FNVK01000001">
    <property type="protein sequence ID" value="SEF39126.1"/>
    <property type="molecule type" value="Genomic_DNA"/>
</dbReference>
<proteinExistence type="predicted"/>
<name>A0A1H5RL96_NITMU</name>
<accession>A0A1H5RL96</accession>
<sequence>MCIDSFSRGVLLPYHYAATITPANIVRRLKLRQQFFPNLRRNCLKGTWLINKCPNSSITKK</sequence>
<protein>
    <submittedName>
        <fullName evidence="1">Uncharacterized protein</fullName>
    </submittedName>
</protein>
<evidence type="ECO:0000313" key="2">
    <source>
        <dbReference type="Proteomes" id="UP000236751"/>
    </source>
</evidence>
<dbReference type="Proteomes" id="UP000236751">
    <property type="component" value="Unassembled WGS sequence"/>
</dbReference>